<feature type="non-terminal residue" evidence="2">
    <location>
        <position position="42"/>
    </location>
</feature>
<gene>
    <name evidence="2" type="ORF">BOW52_05540</name>
</gene>
<evidence type="ECO:0000313" key="2">
    <source>
        <dbReference type="EMBL" id="OOZ40671.1"/>
    </source>
</evidence>
<keyword evidence="1" id="KW-0472">Membrane</keyword>
<keyword evidence="1" id="KW-1133">Transmembrane helix</keyword>
<dbReference type="AlphaFoldDB" id="A0A1T2L6G3"/>
<reference evidence="2 3" key="1">
    <citation type="submission" date="2016-11" db="EMBL/GenBank/DDBJ databases">
        <title>Mixed transmission modes and dynamic genome evolution in an obligate animal-bacterial symbiosis.</title>
        <authorList>
            <person name="Russell S.L."/>
            <person name="Corbett-Detig R.B."/>
            <person name="Cavanaugh C.M."/>
        </authorList>
    </citation>
    <scope>NUCLEOTIDE SEQUENCE [LARGE SCALE GENOMIC DNA]</scope>
    <source>
        <strain evidence="2">Sp-SM6</strain>
    </source>
</reference>
<sequence length="42" mass="4468">MKYLPLGIAISGVMVAELLMVVGSDYFSLEKYAAPAAKAADY</sequence>
<feature type="transmembrane region" description="Helical" evidence="1">
    <location>
        <begin position="6"/>
        <end position="29"/>
    </location>
</feature>
<keyword evidence="1" id="KW-0812">Transmembrane</keyword>
<name>A0A1T2L6G3_9GAMM</name>
<keyword evidence="2" id="KW-0830">Ubiquinone</keyword>
<organism evidence="2 3">
    <name type="scientific">Solemya elarraichensis gill symbiont</name>
    <dbReference type="NCBI Taxonomy" id="1918949"/>
    <lineage>
        <taxon>Bacteria</taxon>
        <taxon>Pseudomonadati</taxon>
        <taxon>Pseudomonadota</taxon>
        <taxon>Gammaproteobacteria</taxon>
        <taxon>sulfur-oxidizing symbionts</taxon>
    </lineage>
</organism>
<evidence type="ECO:0000313" key="3">
    <source>
        <dbReference type="Proteomes" id="UP000190198"/>
    </source>
</evidence>
<dbReference type="EMBL" id="MPRK01000081">
    <property type="protein sequence ID" value="OOZ40671.1"/>
    <property type="molecule type" value="Genomic_DNA"/>
</dbReference>
<accession>A0A1T2L6G3</accession>
<evidence type="ECO:0000256" key="1">
    <source>
        <dbReference type="SAM" id="Phobius"/>
    </source>
</evidence>
<protein>
    <submittedName>
        <fullName evidence="2">NADH:ubiquinone oxidoreductase subunit J</fullName>
    </submittedName>
</protein>
<keyword evidence="3" id="KW-1185">Reference proteome</keyword>
<comment type="caution">
    <text evidence="2">The sequence shown here is derived from an EMBL/GenBank/DDBJ whole genome shotgun (WGS) entry which is preliminary data.</text>
</comment>
<dbReference type="Proteomes" id="UP000190198">
    <property type="component" value="Unassembled WGS sequence"/>
</dbReference>
<proteinExistence type="predicted"/>